<dbReference type="EMBL" id="JAYFSI010000012">
    <property type="protein sequence ID" value="MEA5365358.1"/>
    <property type="molecule type" value="Genomic_DNA"/>
</dbReference>
<accession>A0ABU5RGQ9</accession>
<gene>
    <name evidence="1" type="ORF">VA596_37920</name>
</gene>
<proteinExistence type="predicted"/>
<keyword evidence="2" id="KW-1185">Reference proteome</keyword>
<reference evidence="1 2" key="1">
    <citation type="submission" date="2023-12" db="EMBL/GenBank/DDBJ databases">
        <title>Amycolatopsis sp. V23-08.</title>
        <authorList>
            <person name="Somphong A."/>
        </authorList>
    </citation>
    <scope>NUCLEOTIDE SEQUENCE [LARGE SCALE GENOMIC DNA]</scope>
    <source>
        <strain evidence="1 2">V23-08</strain>
    </source>
</reference>
<protein>
    <submittedName>
        <fullName evidence="1">Uncharacterized protein</fullName>
    </submittedName>
</protein>
<organism evidence="1 2">
    <name type="scientific">Amycolatopsis heterodermiae</name>
    <dbReference type="NCBI Taxonomy" id="3110235"/>
    <lineage>
        <taxon>Bacteria</taxon>
        <taxon>Bacillati</taxon>
        <taxon>Actinomycetota</taxon>
        <taxon>Actinomycetes</taxon>
        <taxon>Pseudonocardiales</taxon>
        <taxon>Pseudonocardiaceae</taxon>
        <taxon>Amycolatopsis</taxon>
    </lineage>
</organism>
<dbReference type="Proteomes" id="UP001304298">
    <property type="component" value="Unassembled WGS sequence"/>
</dbReference>
<evidence type="ECO:0000313" key="1">
    <source>
        <dbReference type="EMBL" id="MEA5365358.1"/>
    </source>
</evidence>
<comment type="caution">
    <text evidence="1">The sequence shown here is derived from an EMBL/GenBank/DDBJ whole genome shotgun (WGS) entry which is preliminary data.</text>
</comment>
<evidence type="ECO:0000313" key="2">
    <source>
        <dbReference type="Proteomes" id="UP001304298"/>
    </source>
</evidence>
<sequence length="59" mass="6356">MAGVQHATKPLLTPEFTRRAACAWIRAADAGLIDAAELTWLLSHLPGDQARTVVLAKEC</sequence>
<dbReference type="RefSeq" id="WP_323333816.1">
    <property type="nucleotide sequence ID" value="NZ_JAYFSI010000012.1"/>
</dbReference>
<name>A0ABU5RGQ9_9PSEU</name>